<dbReference type="PANTHER" id="PTHR43132:SF6">
    <property type="entry name" value="HTH-TYPE TRANSCRIPTIONAL REPRESSOR CZRA"/>
    <property type="match status" value="1"/>
</dbReference>
<dbReference type="PRINTS" id="PR00778">
    <property type="entry name" value="HTHARSR"/>
</dbReference>
<dbReference type="InterPro" id="IPR036388">
    <property type="entry name" value="WH-like_DNA-bd_sf"/>
</dbReference>
<keyword evidence="2" id="KW-0238">DNA-binding</keyword>
<evidence type="ECO:0000256" key="3">
    <source>
        <dbReference type="ARBA" id="ARBA00023163"/>
    </source>
</evidence>
<dbReference type="CDD" id="cd00090">
    <property type="entry name" value="HTH_ARSR"/>
    <property type="match status" value="1"/>
</dbReference>
<accession>A0ABV9HB95</accession>
<dbReference type="SMART" id="SM00418">
    <property type="entry name" value="HTH_ARSR"/>
    <property type="match status" value="1"/>
</dbReference>
<dbReference type="InterPro" id="IPR036390">
    <property type="entry name" value="WH_DNA-bd_sf"/>
</dbReference>
<proteinExistence type="predicted"/>
<dbReference type="PANTHER" id="PTHR43132">
    <property type="entry name" value="ARSENICAL RESISTANCE OPERON REPRESSOR ARSR-RELATED"/>
    <property type="match status" value="1"/>
</dbReference>
<dbReference type="Pfam" id="PF01022">
    <property type="entry name" value="HTH_5"/>
    <property type="match status" value="1"/>
</dbReference>
<dbReference type="InterPro" id="IPR001845">
    <property type="entry name" value="HTH_ArsR_DNA-bd_dom"/>
</dbReference>
<dbReference type="InterPro" id="IPR051011">
    <property type="entry name" value="Metal_resp_trans_reg"/>
</dbReference>
<keyword evidence="6" id="KW-1185">Reference proteome</keyword>
<keyword evidence="3" id="KW-0804">Transcription</keyword>
<protein>
    <submittedName>
        <fullName evidence="5">ArsR/SmtB family transcription factor</fullName>
    </submittedName>
</protein>
<dbReference type="InterPro" id="IPR011991">
    <property type="entry name" value="ArsR-like_HTH"/>
</dbReference>
<dbReference type="RefSeq" id="WP_377132926.1">
    <property type="nucleotide sequence ID" value="NZ_JBHSFI010000002.1"/>
</dbReference>
<dbReference type="Gene3D" id="1.10.10.10">
    <property type="entry name" value="Winged helix-like DNA-binding domain superfamily/Winged helix DNA-binding domain"/>
    <property type="match status" value="1"/>
</dbReference>
<organism evidence="5 6">
    <name type="scientific">Promicromonospora alba</name>
    <dbReference type="NCBI Taxonomy" id="1616110"/>
    <lineage>
        <taxon>Bacteria</taxon>
        <taxon>Bacillati</taxon>
        <taxon>Actinomycetota</taxon>
        <taxon>Actinomycetes</taxon>
        <taxon>Micrococcales</taxon>
        <taxon>Promicromonosporaceae</taxon>
        <taxon>Promicromonospora</taxon>
    </lineage>
</organism>
<dbReference type="SUPFAM" id="SSF46785">
    <property type="entry name" value="Winged helix' DNA-binding domain"/>
    <property type="match status" value="1"/>
</dbReference>
<feature type="domain" description="HTH arsR-type" evidence="4">
    <location>
        <begin position="259"/>
        <end position="343"/>
    </location>
</feature>
<dbReference type="Proteomes" id="UP001596011">
    <property type="component" value="Unassembled WGS sequence"/>
</dbReference>
<sequence>MDRKFVEFRLGSSDISAVRFGISPGHELVHAVRTILRPQSAPLHWGWFRSVQAGVHAGVQAGVQGSGKPPSEAFRLMAVISGVDGYMPDFLTATPSGDMTPEEEAERLREVPDERLRFDLEKMVLRSTGARQQEIRDLIAAPDHARKVIVEAWQEVWDTLLAPVWPQMLRLLRADIGVRARRSSDAGLAEMASTLHSTVTWADEIVRVQMRKHEEIVDCGGTGLVLVPSVMVATRGCAVLTERPAQPTIFYPAHGVSETWHRDGADALAALSALLGPTRARLVLELQQPLSTSECAALTELAVSTASHHLTVLRDAGLIDSRRNGVRVLHTRTPLGEALAGVG</sequence>
<keyword evidence="1" id="KW-0805">Transcription regulation</keyword>
<name>A0ABV9HB95_9MICO</name>
<evidence type="ECO:0000313" key="5">
    <source>
        <dbReference type="EMBL" id="MFC4627617.1"/>
    </source>
</evidence>
<dbReference type="PROSITE" id="PS50987">
    <property type="entry name" value="HTH_ARSR_2"/>
    <property type="match status" value="1"/>
</dbReference>
<evidence type="ECO:0000313" key="6">
    <source>
        <dbReference type="Proteomes" id="UP001596011"/>
    </source>
</evidence>
<reference evidence="6" key="1">
    <citation type="journal article" date="2019" name="Int. J. Syst. Evol. Microbiol.">
        <title>The Global Catalogue of Microorganisms (GCM) 10K type strain sequencing project: providing services to taxonomists for standard genome sequencing and annotation.</title>
        <authorList>
            <consortium name="The Broad Institute Genomics Platform"/>
            <consortium name="The Broad Institute Genome Sequencing Center for Infectious Disease"/>
            <person name="Wu L."/>
            <person name="Ma J."/>
        </authorList>
    </citation>
    <scope>NUCLEOTIDE SEQUENCE [LARGE SCALE GENOMIC DNA]</scope>
    <source>
        <strain evidence="6">CCUG 42722</strain>
    </source>
</reference>
<gene>
    <name evidence="5" type="ORF">ACFO6V_05175</name>
</gene>
<evidence type="ECO:0000259" key="4">
    <source>
        <dbReference type="PROSITE" id="PS50987"/>
    </source>
</evidence>
<evidence type="ECO:0000256" key="1">
    <source>
        <dbReference type="ARBA" id="ARBA00023015"/>
    </source>
</evidence>
<comment type="caution">
    <text evidence="5">The sequence shown here is derived from an EMBL/GenBank/DDBJ whole genome shotgun (WGS) entry which is preliminary data.</text>
</comment>
<evidence type="ECO:0000256" key="2">
    <source>
        <dbReference type="ARBA" id="ARBA00023125"/>
    </source>
</evidence>
<dbReference type="EMBL" id="JBHSFI010000002">
    <property type="protein sequence ID" value="MFC4627617.1"/>
    <property type="molecule type" value="Genomic_DNA"/>
</dbReference>